<evidence type="ECO:0000256" key="2">
    <source>
        <dbReference type="ARBA" id="ARBA00022980"/>
    </source>
</evidence>
<comment type="caution">
    <text evidence="4">The sequence shown here is derived from an EMBL/GenBank/DDBJ whole genome shotgun (WGS) entry which is preliminary data.</text>
</comment>
<evidence type="ECO:0000256" key="1">
    <source>
        <dbReference type="ARBA" id="ARBA00006700"/>
    </source>
</evidence>
<dbReference type="GO" id="GO:1990904">
    <property type="term" value="C:ribonucleoprotein complex"/>
    <property type="evidence" value="ECO:0007669"/>
    <property type="project" value="UniProtKB-KW"/>
</dbReference>
<dbReference type="AlphaFoldDB" id="A0A645FKW2"/>
<protein>
    <submittedName>
        <fullName evidence="4">50S ribosomal protein L23</fullName>
    </submittedName>
</protein>
<organism evidence="4">
    <name type="scientific">bioreactor metagenome</name>
    <dbReference type="NCBI Taxonomy" id="1076179"/>
    <lineage>
        <taxon>unclassified sequences</taxon>
        <taxon>metagenomes</taxon>
        <taxon>ecological metagenomes</taxon>
    </lineage>
</organism>
<sequence>MKPVITEKSMDIMQRLNQVTVKVKPDSNKAEVKMAFERIFQVKVVDVRISNVRAKETTRGSKFKGSISGYKKAIVTIAEGEAIDLFKE</sequence>
<dbReference type="InterPro" id="IPR012678">
    <property type="entry name" value="Ribosomal_uL23/eL15/eS24_sf"/>
</dbReference>
<dbReference type="GO" id="GO:0003735">
    <property type="term" value="F:structural constituent of ribosome"/>
    <property type="evidence" value="ECO:0007669"/>
    <property type="project" value="InterPro"/>
</dbReference>
<dbReference type="Pfam" id="PF00276">
    <property type="entry name" value="Ribosomal_L23"/>
    <property type="match status" value="1"/>
</dbReference>
<dbReference type="InterPro" id="IPR013025">
    <property type="entry name" value="Ribosomal_uL23-like"/>
</dbReference>
<dbReference type="GO" id="GO:0005840">
    <property type="term" value="C:ribosome"/>
    <property type="evidence" value="ECO:0007669"/>
    <property type="project" value="UniProtKB-KW"/>
</dbReference>
<evidence type="ECO:0000256" key="3">
    <source>
        <dbReference type="ARBA" id="ARBA00023274"/>
    </source>
</evidence>
<reference evidence="4" key="1">
    <citation type="submission" date="2019-08" db="EMBL/GenBank/DDBJ databases">
        <authorList>
            <person name="Kucharzyk K."/>
            <person name="Murdoch R.W."/>
            <person name="Higgins S."/>
            <person name="Loffler F."/>
        </authorList>
    </citation>
    <scope>NUCLEOTIDE SEQUENCE</scope>
</reference>
<dbReference type="GO" id="GO:0006412">
    <property type="term" value="P:translation"/>
    <property type="evidence" value="ECO:0007669"/>
    <property type="project" value="InterPro"/>
</dbReference>
<dbReference type="Gene3D" id="3.30.70.330">
    <property type="match status" value="1"/>
</dbReference>
<gene>
    <name evidence="4" type="primary">rplW_47</name>
    <name evidence="4" type="ORF">SDC9_162360</name>
</gene>
<keyword evidence="3" id="KW-0687">Ribonucleoprotein</keyword>
<evidence type="ECO:0000313" key="4">
    <source>
        <dbReference type="EMBL" id="MPN15031.1"/>
    </source>
</evidence>
<proteinExistence type="inferred from homology"/>
<dbReference type="EMBL" id="VSSQ01061741">
    <property type="protein sequence ID" value="MPN15031.1"/>
    <property type="molecule type" value="Genomic_DNA"/>
</dbReference>
<dbReference type="InterPro" id="IPR012677">
    <property type="entry name" value="Nucleotide-bd_a/b_plait_sf"/>
</dbReference>
<comment type="similarity">
    <text evidence="1">Belongs to the universal ribosomal protein uL23 family.</text>
</comment>
<accession>A0A645FKW2</accession>
<dbReference type="SUPFAM" id="SSF54189">
    <property type="entry name" value="Ribosomal proteins S24e, L23 and L15e"/>
    <property type="match status" value="1"/>
</dbReference>
<name>A0A645FKW2_9ZZZZ</name>
<dbReference type="NCBIfam" id="NF004363">
    <property type="entry name" value="PRK05738.2-4"/>
    <property type="match status" value="1"/>
</dbReference>
<keyword evidence="2 4" id="KW-0689">Ribosomal protein</keyword>
<dbReference type="HAMAP" id="MF_01369_B">
    <property type="entry name" value="Ribosomal_uL23_B"/>
    <property type="match status" value="1"/>
</dbReference>